<dbReference type="SMART" id="SM00567">
    <property type="entry name" value="EZ_HEAT"/>
    <property type="match status" value="3"/>
</dbReference>
<dbReference type="Proteomes" id="UP001214250">
    <property type="component" value="Chromosome 1"/>
</dbReference>
<evidence type="ECO:0000256" key="4">
    <source>
        <dbReference type="PROSITE-ProRule" id="PRU00433"/>
    </source>
</evidence>
<keyword evidence="7" id="KW-1185">Reference proteome</keyword>
<dbReference type="InterPro" id="IPR036909">
    <property type="entry name" value="Cyt_c-like_dom_sf"/>
</dbReference>
<organism evidence="6 7">
    <name type="scientific">Lentisphaera profundi</name>
    <dbReference type="NCBI Taxonomy" id="1658616"/>
    <lineage>
        <taxon>Bacteria</taxon>
        <taxon>Pseudomonadati</taxon>
        <taxon>Lentisphaerota</taxon>
        <taxon>Lentisphaeria</taxon>
        <taxon>Lentisphaerales</taxon>
        <taxon>Lentisphaeraceae</taxon>
        <taxon>Lentisphaera</taxon>
    </lineage>
</organism>
<dbReference type="NCBIfam" id="TIGR02603">
    <property type="entry name" value="CxxCH_TIGR02603"/>
    <property type="match status" value="1"/>
</dbReference>
<evidence type="ECO:0000313" key="7">
    <source>
        <dbReference type="Proteomes" id="UP001214250"/>
    </source>
</evidence>
<dbReference type="InterPro" id="IPR011041">
    <property type="entry name" value="Quinoprot_gluc/sorb_DH_b-prop"/>
</dbReference>
<dbReference type="SUPFAM" id="SSF48371">
    <property type="entry name" value="ARM repeat"/>
    <property type="match status" value="1"/>
</dbReference>
<keyword evidence="2 4" id="KW-0479">Metal-binding</keyword>
<proteinExistence type="predicted"/>
<evidence type="ECO:0000256" key="2">
    <source>
        <dbReference type="ARBA" id="ARBA00022723"/>
    </source>
</evidence>
<dbReference type="InterPro" id="IPR004155">
    <property type="entry name" value="PBS_lyase_HEAT"/>
</dbReference>
<dbReference type="SUPFAM" id="SSF50952">
    <property type="entry name" value="Soluble quinoprotein glucose dehydrogenase"/>
    <property type="match status" value="1"/>
</dbReference>
<name>A0ABY7VSA6_9BACT</name>
<dbReference type="InterPro" id="IPR011989">
    <property type="entry name" value="ARM-like"/>
</dbReference>
<dbReference type="InterPro" id="IPR055557">
    <property type="entry name" value="DUF7133"/>
</dbReference>
<dbReference type="Pfam" id="PF23500">
    <property type="entry name" value="DUF7133"/>
    <property type="match status" value="1"/>
</dbReference>
<evidence type="ECO:0000256" key="3">
    <source>
        <dbReference type="ARBA" id="ARBA00023004"/>
    </source>
</evidence>
<dbReference type="PANTHER" id="PTHR33546">
    <property type="entry name" value="LARGE, MULTIFUNCTIONAL SECRETED PROTEIN-RELATED"/>
    <property type="match status" value="1"/>
</dbReference>
<dbReference type="RefSeq" id="WP_274149540.1">
    <property type="nucleotide sequence ID" value="NZ_CP117811.1"/>
</dbReference>
<protein>
    <submittedName>
        <fullName evidence="6">HEAT repeat domain-containing protein</fullName>
    </submittedName>
</protein>
<dbReference type="InterPro" id="IPR009056">
    <property type="entry name" value="Cyt_c-like_dom"/>
</dbReference>
<dbReference type="SUPFAM" id="SSF46626">
    <property type="entry name" value="Cytochrome c"/>
    <property type="match status" value="1"/>
</dbReference>
<dbReference type="Gene3D" id="2.120.10.30">
    <property type="entry name" value="TolB, C-terminal domain"/>
    <property type="match status" value="1"/>
</dbReference>
<dbReference type="InterPro" id="IPR011042">
    <property type="entry name" value="6-blade_b-propeller_TolB-like"/>
</dbReference>
<dbReference type="Gene3D" id="1.25.10.10">
    <property type="entry name" value="Leucine-rich Repeat Variant"/>
    <property type="match status" value="2"/>
</dbReference>
<keyword evidence="3 4" id="KW-0408">Iron</keyword>
<gene>
    <name evidence="6" type="ORF">PQO03_08595</name>
</gene>
<dbReference type="EMBL" id="CP117811">
    <property type="protein sequence ID" value="WDE95772.1"/>
    <property type="molecule type" value="Genomic_DNA"/>
</dbReference>
<dbReference type="Pfam" id="PF13646">
    <property type="entry name" value="HEAT_2"/>
    <property type="match status" value="1"/>
</dbReference>
<sequence>MIKRFSFMVAQINLVIVLSLCISFEMRAIANETTHSADDYEKKAALKIKNFEIPKGFKARLWADESQVKNPSAITFDSHGRLFVAEIDRWQHGVDDIRERPYMLKDDFLIQTNADRLKMYQKHASKIPMSHYTAEEDKIRLVEDSDGDGRADRSRYFANGFNDVLDGIGIGIIERDGKIYYANIPNLWVLEDLNGDGVSDKRNSLQDGFGVRMSFSGHDMHGLVWGPDGKLYWSIGDRGYNFTTKEGKEFHSPHEGAVFRCDADGSDIEVFYRGLRNPQELQFDNYGNLFTADNDSDNGDLERINYLLEGGDSGWHAGHQALLSFGNKLAYRSSIYGDRKKLLSAWMVEDMWKTRNINQPAFMLPAIGQINGGPSGFLFNPGNSFGKLFNNKFFVNIFMGSSLSTHLRSFDILEQGAGFKTTNDKLFFGGSNCVDMEFGPDGKMYISEYNHGGFFNQDVGSIYTLELSEEMNKAEILEDKKILTSSFADKTDEQVYELLARDHQRIRMRAQFELAKRNESGKALFSRAVKDLSAPQLQRIHGVWGLGMMAKDNDKCLEILVEIMLNDEDDQVRIQCARVLGDHKYVGAVQALIQALGDAHERVVMYAGIALGRLAHEGAVPALIEALEKNDGKDLFLQHGLVMGLAGTENMALLTKYMNDDSKAVRMGVLLSLRKRQSPKLVQFLSDENKEIKFEAIRAINDLVIPNAQEKLALILNDLEAPKNEPEKFIHYRVINANYYLGDKRAAQRLLKYASRDDLSNELRQEALIAIEAWNDHVDFDNTTGLPRQLLAVREDIKEQVKNSLEALFKKGDLLAQLNRIAVKYNFHLSSKIIESQVIDNDLKDQVRLGALAILLKRKTLNINELIIDLLDDHNPAMRLAAQKAMYSLKIPSAYEQSIRIFKSGSTKERQLAYELIGNKAPIKIQKLLFTEMSKISAGGGDRECMLEILEASKKQTSQNFIQVIRQYEKSLDAEKGVGKYESLQRGGEIDRGRDVFFNHGSAQCIRCHKVNGFGSEVGPDLSLIGKQRTRAYILQGIVDPGAVVAPGYGVMVIKTKEEGDISGVFMGHTKDGVKLKMADGKLQTYKNVNIIKHQDPISGMPPMKYLLKAHEIRDLVEYLCSLKTLRKKDAAPKKSSH</sequence>
<dbReference type="PANTHER" id="PTHR33546:SF1">
    <property type="entry name" value="LARGE, MULTIFUNCTIONAL SECRETED PROTEIN"/>
    <property type="match status" value="1"/>
</dbReference>
<dbReference type="Gene3D" id="1.10.760.10">
    <property type="entry name" value="Cytochrome c-like domain"/>
    <property type="match status" value="1"/>
</dbReference>
<keyword evidence="1 4" id="KW-0349">Heme</keyword>
<evidence type="ECO:0000256" key="1">
    <source>
        <dbReference type="ARBA" id="ARBA00022617"/>
    </source>
</evidence>
<dbReference type="PROSITE" id="PS51007">
    <property type="entry name" value="CYTC"/>
    <property type="match status" value="1"/>
</dbReference>
<evidence type="ECO:0000313" key="6">
    <source>
        <dbReference type="EMBL" id="WDE95772.1"/>
    </source>
</evidence>
<dbReference type="InterPro" id="IPR016024">
    <property type="entry name" value="ARM-type_fold"/>
</dbReference>
<accession>A0ABY7VSA6</accession>
<feature type="domain" description="Cytochrome c" evidence="5">
    <location>
        <begin position="988"/>
        <end position="1124"/>
    </location>
</feature>
<evidence type="ECO:0000259" key="5">
    <source>
        <dbReference type="PROSITE" id="PS51007"/>
    </source>
</evidence>
<dbReference type="InterPro" id="IPR013427">
    <property type="entry name" value="Haem-bd_dom_put"/>
</dbReference>
<reference evidence="6 7" key="1">
    <citation type="submission" date="2023-02" db="EMBL/GenBank/DDBJ databases">
        <title>Genome sequence of Lentisphaera profundi SAORIC-696.</title>
        <authorList>
            <person name="Kim e."/>
            <person name="Cho J.-C."/>
            <person name="Choi A."/>
            <person name="Kang I."/>
        </authorList>
    </citation>
    <scope>NUCLEOTIDE SEQUENCE [LARGE SCALE GENOMIC DNA]</scope>
    <source>
        <strain evidence="6 7">SAORIC-696</strain>
    </source>
</reference>